<protein>
    <submittedName>
        <fullName evidence="1">Uncharacterized protein</fullName>
    </submittedName>
</protein>
<organism evidence="1 2">
    <name type="scientific">Paramecium sonneborni</name>
    <dbReference type="NCBI Taxonomy" id="65129"/>
    <lineage>
        <taxon>Eukaryota</taxon>
        <taxon>Sar</taxon>
        <taxon>Alveolata</taxon>
        <taxon>Ciliophora</taxon>
        <taxon>Intramacronucleata</taxon>
        <taxon>Oligohymenophorea</taxon>
        <taxon>Peniculida</taxon>
        <taxon>Parameciidae</taxon>
        <taxon>Paramecium</taxon>
    </lineage>
</organism>
<proteinExistence type="predicted"/>
<dbReference type="OrthoDB" id="287560at2759"/>
<dbReference type="AlphaFoldDB" id="A0A8S1KML6"/>
<reference evidence="1" key="1">
    <citation type="submission" date="2021-01" db="EMBL/GenBank/DDBJ databases">
        <authorList>
            <consortium name="Genoscope - CEA"/>
            <person name="William W."/>
        </authorList>
    </citation>
    <scope>NUCLEOTIDE SEQUENCE</scope>
</reference>
<evidence type="ECO:0000313" key="2">
    <source>
        <dbReference type="Proteomes" id="UP000692954"/>
    </source>
</evidence>
<gene>
    <name evidence="1" type="ORF">PSON_ATCC_30995.1.T0100263</name>
</gene>
<comment type="caution">
    <text evidence="1">The sequence shown here is derived from an EMBL/GenBank/DDBJ whole genome shotgun (WGS) entry which is preliminary data.</text>
</comment>
<name>A0A8S1KML6_9CILI</name>
<dbReference type="Proteomes" id="UP000692954">
    <property type="component" value="Unassembled WGS sequence"/>
</dbReference>
<dbReference type="EMBL" id="CAJJDN010000010">
    <property type="protein sequence ID" value="CAD8056488.1"/>
    <property type="molecule type" value="Genomic_DNA"/>
</dbReference>
<evidence type="ECO:0000313" key="1">
    <source>
        <dbReference type="EMBL" id="CAD8056488.1"/>
    </source>
</evidence>
<accession>A0A8S1KML6</accession>
<sequence>MFDSSIEVQISKVMLSTFKIYIPINHNPNEKITILYENIGKQNLKEVWRLQFLNQNVDLLMRQTYDQLFYINQNRILILKDSNLITYNLQEKIEVDSSIQIEKGEYNHFSIQNNGQDQFLFFLSKQSINAEQQQNVGQYTMKIYDIQKLELLQEVKFSASVRSLVVSPISRQRCFMMNPNSPTNKTVQFIIYDENQVQRKIIQVKETKNELRGTIVKVLNYFDDLIFVYNSNGVSKQYLLFYCIENGNEYLHELDIQYSFQIRDAQIKDNIILINCFNNELNSENAFFYDIQEKKVKLISSGEINYFYSKNVIIQHNNESINLQLMATPQMMMTHYIDKIDYDQFIKQELSEF</sequence>
<keyword evidence="2" id="KW-1185">Reference proteome</keyword>